<name>A0A0A9C4Y2_ARUDO</name>
<dbReference type="EMBL" id="GBRH01227304">
    <property type="protein sequence ID" value="JAD70591.1"/>
    <property type="molecule type" value="Transcribed_RNA"/>
</dbReference>
<reference evidence="1" key="2">
    <citation type="journal article" date="2015" name="Data Brief">
        <title>Shoot transcriptome of the giant reed, Arundo donax.</title>
        <authorList>
            <person name="Barrero R.A."/>
            <person name="Guerrero F.D."/>
            <person name="Moolhuijzen P."/>
            <person name="Goolsby J.A."/>
            <person name="Tidwell J."/>
            <person name="Bellgard S.E."/>
            <person name="Bellgard M.I."/>
        </authorList>
    </citation>
    <scope>NUCLEOTIDE SEQUENCE</scope>
    <source>
        <tissue evidence="1">Shoot tissue taken approximately 20 cm above the soil surface</tissue>
    </source>
</reference>
<protein>
    <submittedName>
        <fullName evidence="1">Uncharacterized protein</fullName>
    </submittedName>
</protein>
<sequence length="35" mass="4134">MIPCKIYKVHSSSIELVGFFTFDVLVDLQRNWPLH</sequence>
<proteinExistence type="predicted"/>
<dbReference type="AlphaFoldDB" id="A0A0A9C4Y2"/>
<reference evidence="1" key="1">
    <citation type="submission" date="2014-09" db="EMBL/GenBank/DDBJ databases">
        <authorList>
            <person name="Magalhaes I.L.F."/>
            <person name="Oliveira U."/>
            <person name="Santos F.R."/>
            <person name="Vidigal T.H.D.A."/>
            <person name="Brescovit A.D."/>
            <person name="Santos A.J."/>
        </authorList>
    </citation>
    <scope>NUCLEOTIDE SEQUENCE</scope>
    <source>
        <tissue evidence="1">Shoot tissue taken approximately 20 cm above the soil surface</tissue>
    </source>
</reference>
<accession>A0A0A9C4Y2</accession>
<organism evidence="1">
    <name type="scientific">Arundo donax</name>
    <name type="common">Giant reed</name>
    <name type="synonym">Donax arundinaceus</name>
    <dbReference type="NCBI Taxonomy" id="35708"/>
    <lineage>
        <taxon>Eukaryota</taxon>
        <taxon>Viridiplantae</taxon>
        <taxon>Streptophyta</taxon>
        <taxon>Embryophyta</taxon>
        <taxon>Tracheophyta</taxon>
        <taxon>Spermatophyta</taxon>
        <taxon>Magnoliopsida</taxon>
        <taxon>Liliopsida</taxon>
        <taxon>Poales</taxon>
        <taxon>Poaceae</taxon>
        <taxon>PACMAD clade</taxon>
        <taxon>Arundinoideae</taxon>
        <taxon>Arundineae</taxon>
        <taxon>Arundo</taxon>
    </lineage>
</organism>
<evidence type="ECO:0000313" key="1">
    <source>
        <dbReference type="EMBL" id="JAD70591.1"/>
    </source>
</evidence>